<evidence type="ECO:0000313" key="1">
    <source>
        <dbReference type="EMBL" id="MTH48262.1"/>
    </source>
</evidence>
<proteinExistence type="predicted"/>
<dbReference type="InterPro" id="IPR011990">
    <property type="entry name" value="TPR-like_helical_dom_sf"/>
</dbReference>
<dbReference type="AlphaFoldDB" id="A0A6L6IN24"/>
<protein>
    <submittedName>
        <fullName evidence="1">Uncharacterized protein</fullName>
    </submittedName>
</protein>
<dbReference type="Gene3D" id="1.25.40.10">
    <property type="entry name" value="Tetratricopeptide repeat domain"/>
    <property type="match status" value="1"/>
</dbReference>
<name>A0A6L6IN24_9ENTR</name>
<gene>
    <name evidence="1" type="ORF">GJV78_18775</name>
</gene>
<keyword evidence="2" id="KW-1185">Reference proteome</keyword>
<dbReference type="EMBL" id="WMJZ01000033">
    <property type="protein sequence ID" value="MTH48262.1"/>
    <property type="molecule type" value="Genomic_DNA"/>
</dbReference>
<comment type="caution">
    <text evidence="1">The sequence shown here is derived from an EMBL/GenBank/DDBJ whole genome shotgun (WGS) entry which is preliminary data.</text>
</comment>
<dbReference type="Proteomes" id="UP000477739">
    <property type="component" value="Unassembled WGS sequence"/>
</dbReference>
<dbReference type="OrthoDB" id="6631506at2"/>
<evidence type="ECO:0000313" key="2">
    <source>
        <dbReference type="Proteomes" id="UP000477739"/>
    </source>
</evidence>
<reference evidence="1 2" key="1">
    <citation type="submission" date="2019-11" db="EMBL/GenBank/DDBJ databases">
        <title>Escherichia alba sp. nov. isolated from the gut of plastic-eating superworms Zophobas atratus.</title>
        <authorList>
            <person name="Yang Y."/>
        </authorList>
    </citation>
    <scope>NUCLEOTIDE SEQUENCE [LARGE SCALE GENOMIC DNA]</scope>
    <source>
        <strain evidence="2">BIT-B35</strain>
    </source>
</reference>
<sequence length="327" mass="37683">MNVKKSMLSQRELWPIKYSYKIKERAWDGSIKDQDAFLALVKQAWQWDKNAMVHYAFILYEAEEQPEDRYITQEINDFLTKNKRRLVDAKGNLLESPELFEQPLYSVIALLADAGYPLASNYMRSRIRSNVDPDTLAFLPLSEEKRDLLVRYTTNALKGGFKLELELNDEILFPGASGYVDDNFSQMVRLSEHIETLSQADLQAAFNRFNAHALHGSSYAMIRMCEAYLHGVGIKQNDEMAYVWCALADKSYAEHRLAERDAAGWTEEAAETTLQNYNQELLKAIALRLDSQRQKNALLLLKQQEAEIITWDYAKWVSTLLDVPPQP</sequence>
<accession>A0A6L6IN24</accession>
<organism evidence="1 2">
    <name type="scientific">Intestinirhabdus alba</name>
    <dbReference type="NCBI Taxonomy" id="2899544"/>
    <lineage>
        <taxon>Bacteria</taxon>
        <taxon>Pseudomonadati</taxon>
        <taxon>Pseudomonadota</taxon>
        <taxon>Gammaproteobacteria</taxon>
        <taxon>Enterobacterales</taxon>
        <taxon>Enterobacteriaceae</taxon>
        <taxon>Intestinirhabdus</taxon>
    </lineage>
</organism>